<dbReference type="InterPro" id="IPR018247">
    <property type="entry name" value="EF_Hand_1_Ca_BS"/>
</dbReference>
<dbReference type="SUPFAM" id="SSF47473">
    <property type="entry name" value="EF-hand"/>
    <property type="match status" value="1"/>
</dbReference>
<gene>
    <name evidence="7" type="ORF">NQ317_011948</name>
</gene>
<comment type="subcellular location">
    <subcellularLocation>
        <location evidence="1">Cytoplasm</location>
    </subcellularLocation>
</comment>
<evidence type="ECO:0000313" key="7">
    <source>
        <dbReference type="EMBL" id="KAJ8974627.1"/>
    </source>
</evidence>
<evidence type="ECO:0000256" key="2">
    <source>
        <dbReference type="ARBA" id="ARBA00022490"/>
    </source>
</evidence>
<evidence type="ECO:0000256" key="3">
    <source>
        <dbReference type="ARBA" id="ARBA00022723"/>
    </source>
</evidence>
<keyword evidence="8" id="KW-1185">Reference proteome</keyword>
<feature type="domain" description="EF-hand" evidence="6">
    <location>
        <begin position="64"/>
        <end position="99"/>
    </location>
</feature>
<dbReference type="PANTHER" id="PTHR46212">
    <property type="entry name" value="PEFLIN"/>
    <property type="match status" value="1"/>
</dbReference>
<evidence type="ECO:0000256" key="1">
    <source>
        <dbReference type="ARBA" id="ARBA00004496"/>
    </source>
</evidence>
<keyword evidence="5" id="KW-0106">Calcium</keyword>
<evidence type="ECO:0000256" key="4">
    <source>
        <dbReference type="ARBA" id="ARBA00022737"/>
    </source>
</evidence>
<organism evidence="7 8">
    <name type="scientific">Molorchus minor</name>
    <dbReference type="NCBI Taxonomy" id="1323400"/>
    <lineage>
        <taxon>Eukaryota</taxon>
        <taxon>Metazoa</taxon>
        <taxon>Ecdysozoa</taxon>
        <taxon>Arthropoda</taxon>
        <taxon>Hexapoda</taxon>
        <taxon>Insecta</taxon>
        <taxon>Pterygota</taxon>
        <taxon>Neoptera</taxon>
        <taxon>Endopterygota</taxon>
        <taxon>Coleoptera</taxon>
        <taxon>Polyphaga</taxon>
        <taxon>Cucujiformia</taxon>
        <taxon>Chrysomeloidea</taxon>
        <taxon>Cerambycidae</taxon>
        <taxon>Lamiinae</taxon>
        <taxon>Monochamini</taxon>
        <taxon>Molorchus</taxon>
    </lineage>
</organism>
<evidence type="ECO:0000259" key="6">
    <source>
        <dbReference type="PROSITE" id="PS50222"/>
    </source>
</evidence>
<feature type="domain" description="EF-hand" evidence="6">
    <location>
        <begin position="131"/>
        <end position="166"/>
    </location>
</feature>
<sequence length="231" mass="27207">MSEYRPTGIDERRIISIGPGDKNLTREQKKNVVNKLLTEIRARKYNYVINDVAFANDHSRPLARVHPAVEKWFRTMDTKNEGKISSKELQQAFETFQGKHFSDAACKFVVRLFDLDKNGGLDVNEFETLYHYIKQWLIAFNTYDRDESGFLDESELDCALKHMNISFSPDFIRFLITKNNPKAKKLSLDQYIITCIQIQRFSDEFKMRDKNFTGNITIKYEDFLEMIMRCL</sequence>
<dbReference type="PROSITE" id="PS50222">
    <property type="entry name" value="EF_HAND_2"/>
    <property type="match status" value="2"/>
</dbReference>
<dbReference type="Pfam" id="PF13499">
    <property type="entry name" value="EF-hand_7"/>
    <property type="match status" value="1"/>
</dbReference>
<dbReference type="EMBL" id="JAPWTJ010000958">
    <property type="protein sequence ID" value="KAJ8974627.1"/>
    <property type="molecule type" value="Genomic_DNA"/>
</dbReference>
<accession>A0ABQ9JA91</accession>
<evidence type="ECO:0000256" key="5">
    <source>
        <dbReference type="ARBA" id="ARBA00022837"/>
    </source>
</evidence>
<dbReference type="Gene3D" id="1.10.238.10">
    <property type="entry name" value="EF-hand"/>
    <property type="match status" value="1"/>
</dbReference>
<protein>
    <recommendedName>
        <fullName evidence="6">EF-hand domain-containing protein</fullName>
    </recommendedName>
</protein>
<dbReference type="Proteomes" id="UP001162164">
    <property type="component" value="Unassembled WGS sequence"/>
</dbReference>
<dbReference type="PROSITE" id="PS00018">
    <property type="entry name" value="EF_HAND_1"/>
    <property type="match status" value="1"/>
</dbReference>
<keyword evidence="2" id="KW-0963">Cytoplasm</keyword>
<keyword evidence="3" id="KW-0479">Metal-binding</keyword>
<dbReference type="PANTHER" id="PTHR46212:SF3">
    <property type="entry name" value="GH27120P"/>
    <property type="match status" value="1"/>
</dbReference>
<evidence type="ECO:0000313" key="8">
    <source>
        <dbReference type="Proteomes" id="UP001162164"/>
    </source>
</evidence>
<comment type="caution">
    <text evidence="7">The sequence shown here is derived from an EMBL/GenBank/DDBJ whole genome shotgun (WGS) entry which is preliminary data.</text>
</comment>
<dbReference type="InterPro" id="IPR011992">
    <property type="entry name" value="EF-hand-dom_pair"/>
</dbReference>
<reference evidence="7" key="1">
    <citation type="journal article" date="2023" name="Insect Mol. Biol.">
        <title>Genome sequencing provides insights into the evolution of gene families encoding plant cell wall-degrading enzymes in longhorned beetles.</title>
        <authorList>
            <person name="Shin N.R."/>
            <person name="Okamura Y."/>
            <person name="Kirsch R."/>
            <person name="Pauchet Y."/>
        </authorList>
    </citation>
    <scope>NUCLEOTIDE SEQUENCE</scope>
    <source>
        <strain evidence="7">MMC_N1</strain>
    </source>
</reference>
<dbReference type="SMART" id="SM00054">
    <property type="entry name" value="EFh"/>
    <property type="match status" value="3"/>
</dbReference>
<name>A0ABQ9JA91_9CUCU</name>
<proteinExistence type="predicted"/>
<dbReference type="InterPro" id="IPR051426">
    <property type="entry name" value="Peflin/Sorcin_CaBP"/>
</dbReference>
<dbReference type="Pfam" id="PF13202">
    <property type="entry name" value="EF-hand_5"/>
    <property type="match status" value="1"/>
</dbReference>
<keyword evidence="4" id="KW-0677">Repeat</keyword>
<dbReference type="InterPro" id="IPR002048">
    <property type="entry name" value="EF_hand_dom"/>
</dbReference>